<dbReference type="PANTHER" id="PTHR37042:SF4">
    <property type="entry name" value="OUTER MEMBRANE PROTEIN RV1973"/>
    <property type="match status" value="1"/>
</dbReference>
<comment type="caution">
    <text evidence="5">The sequence shown here is derived from an EMBL/GenBank/DDBJ whole genome shotgun (WGS) entry which is preliminary data.</text>
</comment>
<dbReference type="RefSeq" id="WP_387398955.1">
    <property type="nucleotide sequence ID" value="NZ_JBIAMT010000005.1"/>
</dbReference>
<organism evidence="5 6">
    <name type="scientific">Nocardia aobensis</name>
    <dbReference type="NCBI Taxonomy" id="257277"/>
    <lineage>
        <taxon>Bacteria</taxon>
        <taxon>Bacillati</taxon>
        <taxon>Actinomycetota</taxon>
        <taxon>Actinomycetes</taxon>
        <taxon>Mycobacteriales</taxon>
        <taxon>Nocardiaceae</taxon>
        <taxon>Nocardia</taxon>
    </lineage>
</organism>
<evidence type="ECO:0000256" key="4">
    <source>
        <dbReference type="SAM" id="Phobius"/>
    </source>
</evidence>
<evidence type="ECO:0000313" key="5">
    <source>
        <dbReference type="EMBL" id="MFF0499993.1"/>
    </source>
</evidence>
<dbReference type="PANTHER" id="PTHR37042">
    <property type="entry name" value="OUTER MEMBRANE PROTEIN RV1973"/>
    <property type="match status" value="1"/>
</dbReference>
<sequence length="200" mass="21407">MGQPITDSDRTPAADPDDSATDAEPAGCDDTDHSAEPSRAHRIRRRLPIATMAVLLSVTTAAALLFGWKLEERNDLEHAREQAVAAARDYAVILTSIDSGHADQDFAAVRNGATGDFARMYAESAEKLKPLLVQAKSVSKGHVVAAGVQSASIDRVVVVLFVDAEIVNTSSPEPRVDRNRVTMTMDRVGGKWLAGTVDLT</sequence>
<proteinExistence type="predicted"/>
<evidence type="ECO:0000256" key="2">
    <source>
        <dbReference type="ARBA" id="ARBA00023136"/>
    </source>
</evidence>
<evidence type="ECO:0000313" key="6">
    <source>
        <dbReference type="Proteomes" id="UP001601442"/>
    </source>
</evidence>
<gene>
    <name evidence="5" type="ORF">ACFYU5_26570</name>
</gene>
<reference evidence="5 6" key="1">
    <citation type="submission" date="2024-10" db="EMBL/GenBank/DDBJ databases">
        <title>The Natural Products Discovery Center: Release of the First 8490 Sequenced Strains for Exploring Actinobacteria Biosynthetic Diversity.</title>
        <authorList>
            <person name="Kalkreuter E."/>
            <person name="Kautsar S.A."/>
            <person name="Yang D."/>
            <person name="Bader C.D."/>
            <person name="Teijaro C.N."/>
            <person name="Fluegel L."/>
            <person name="Davis C.M."/>
            <person name="Simpson J.R."/>
            <person name="Lauterbach L."/>
            <person name="Steele A.D."/>
            <person name="Gui C."/>
            <person name="Meng S."/>
            <person name="Li G."/>
            <person name="Viehrig K."/>
            <person name="Ye F."/>
            <person name="Su P."/>
            <person name="Kiefer A.F."/>
            <person name="Nichols A."/>
            <person name="Cepeda A.J."/>
            <person name="Yan W."/>
            <person name="Fan B."/>
            <person name="Jiang Y."/>
            <person name="Adhikari A."/>
            <person name="Zheng C.-J."/>
            <person name="Schuster L."/>
            <person name="Cowan T.M."/>
            <person name="Smanski M.J."/>
            <person name="Chevrette M.G."/>
            <person name="De Carvalho L.P.S."/>
            <person name="Shen B."/>
        </authorList>
    </citation>
    <scope>NUCLEOTIDE SEQUENCE [LARGE SCALE GENOMIC DNA]</scope>
    <source>
        <strain evidence="5 6">NPDC004119</strain>
    </source>
</reference>
<evidence type="ECO:0000256" key="3">
    <source>
        <dbReference type="SAM" id="MobiDB-lite"/>
    </source>
</evidence>
<comment type="subcellular location">
    <subcellularLocation>
        <location evidence="1">Membrane</location>
    </subcellularLocation>
</comment>
<dbReference type="EMBL" id="JBIAMT010000005">
    <property type="protein sequence ID" value="MFF0499993.1"/>
    <property type="molecule type" value="Genomic_DNA"/>
</dbReference>
<keyword evidence="4" id="KW-1133">Transmembrane helix</keyword>
<accession>A0ABW6PA02</accession>
<feature type="compositionally biased region" description="Basic and acidic residues" evidence="3">
    <location>
        <begin position="30"/>
        <end position="39"/>
    </location>
</feature>
<feature type="region of interest" description="Disordered" evidence="3">
    <location>
        <begin position="1"/>
        <end position="40"/>
    </location>
</feature>
<protein>
    <recommendedName>
        <fullName evidence="7">Mce-associated membrane protein</fullName>
    </recommendedName>
</protein>
<evidence type="ECO:0008006" key="7">
    <source>
        <dbReference type="Google" id="ProtNLM"/>
    </source>
</evidence>
<evidence type="ECO:0000256" key="1">
    <source>
        <dbReference type="ARBA" id="ARBA00004370"/>
    </source>
</evidence>
<dbReference type="Proteomes" id="UP001601442">
    <property type="component" value="Unassembled WGS sequence"/>
</dbReference>
<keyword evidence="6" id="KW-1185">Reference proteome</keyword>
<keyword evidence="2 4" id="KW-0472">Membrane</keyword>
<name>A0ABW6PA02_9NOCA</name>
<keyword evidence="4" id="KW-0812">Transmembrane</keyword>
<feature type="transmembrane region" description="Helical" evidence="4">
    <location>
        <begin position="47"/>
        <end position="68"/>
    </location>
</feature>